<proteinExistence type="predicted"/>
<dbReference type="Proteomes" id="UP000251960">
    <property type="component" value="Chromosome 9"/>
</dbReference>
<organism evidence="1">
    <name type="scientific">Zea mays</name>
    <name type="common">Maize</name>
    <dbReference type="NCBI Taxonomy" id="4577"/>
    <lineage>
        <taxon>Eukaryota</taxon>
        <taxon>Viridiplantae</taxon>
        <taxon>Streptophyta</taxon>
        <taxon>Embryophyta</taxon>
        <taxon>Tracheophyta</taxon>
        <taxon>Spermatophyta</taxon>
        <taxon>Magnoliopsida</taxon>
        <taxon>Liliopsida</taxon>
        <taxon>Poales</taxon>
        <taxon>Poaceae</taxon>
        <taxon>PACMAD clade</taxon>
        <taxon>Panicoideae</taxon>
        <taxon>Andropogonodae</taxon>
        <taxon>Andropogoneae</taxon>
        <taxon>Tripsacinae</taxon>
        <taxon>Zea</taxon>
    </lineage>
</organism>
<gene>
    <name evidence="1" type="ORF">Zm00014a_000932</name>
</gene>
<dbReference type="AlphaFoldDB" id="A0A3L6DCV0"/>
<reference evidence="1" key="1">
    <citation type="journal article" date="2018" name="Nat. Genet.">
        <title>Extensive intraspecific gene order and gene structural variations between Mo17 and other maize genomes.</title>
        <authorList>
            <person name="Sun S."/>
            <person name="Zhou Y."/>
            <person name="Chen J."/>
            <person name="Shi J."/>
            <person name="Zhao H."/>
            <person name="Zhao H."/>
            <person name="Song W."/>
            <person name="Zhang M."/>
            <person name="Cui Y."/>
            <person name="Dong X."/>
            <person name="Liu H."/>
            <person name="Ma X."/>
            <person name="Jiao Y."/>
            <person name="Wang B."/>
            <person name="Wei X."/>
            <person name="Stein J.C."/>
            <person name="Glaubitz J.C."/>
            <person name="Lu F."/>
            <person name="Yu G."/>
            <person name="Liang C."/>
            <person name="Fengler K."/>
            <person name="Li B."/>
            <person name="Rafalski A."/>
            <person name="Schnable P.S."/>
            <person name="Ware D.H."/>
            <person name="Buckler E.S."/>
            <person name="Lai J."/>
        </authorList>
    </citation>
    <scope>NUCLEOTIDE SEQUENCE [LARGE SCALE GENOMIC DNA]</scope>
    <source>
        <tissue evidence="1">Seedling</tissue>
    </source>
</reference>
<dbReference type="EMBL" id="NCVQ01000010">
    <property type="protein sequence ID" value="PWZ06404.1"/>
    <property type="molecule type" value="Genomic_DNA"/>
</dbReference>
<sequence length="100" mass="11709">MFKQKCVVLESYRSLRALQFSYKLYLHPISYVKVMILKLYYYAEKEKTGTRIPGTRIRPEYPGIYRVVLAPYPTRIRGCTIRVLPVSVPNIKIPVLVSEK</sequence>
<accession>A0A3L6DCV0</accession>
<protein>
    <submittedName>
        <fullName evidence="1">Uncharacterized protein</fullName>
    </submittedName>
</protein>
<evidence type="ECO:0000313" key="1">
    <source>
        <dbReference type="EMBL" id="PWZ06404.1"/>
    </source>
</evidence>
<name>A0A3L6DCV0_MAIZE</name>
<comment type="caution">
    <text evidence="1">The sequence shown here is derived from an EMBL/GenBank/DDBJ whole genome shotgun (WGS) entry which is preliminary data.</text>
</comment>